<feature type="transmembrane region" description="Helical" evidence="1">
    <location>
        <begin position="85"/>
        <end position="104"/>
    </location>
</feature>
<dbReference type="AlphaFoldDB" id="C9PQC0"/>
<name>C9PQC0_9PAST</name>
<evidence type="ECO:0000313" key="2">
    <source>
        <dbReference type="EMBL" id="EEX50231.1"/>
    </source>
</evidence>
<dbReference type="RefSeq" id="WP_005762068.1">
    <property type="nucleotide sequence ID" value="NZ_GG704810.1"/>
</dbReference>
<organism evidence="2 3">
    <name type="scientific">Pasteurella dagmatis ATCC 43325</name>
    <dbReference type="NCBI Taxonomy" id="667128"/>
    <lineage>
        <taxon>Bacteria</taxon>
        <taxon>Pseudomonadati</taxon>
        <taxon>Pseudomonadota</taxon>
        <taxon>Gammaproteobacteria</taxon>
        <taxon>Pasteurellales</taxon>
        <taxon>Pasteurellaceae</taxon>
        <taxon>Pasteurella</taxon>
    </lineage>
</organism>
<keyword evidence="3" id="KW-1185">Reference proteome</keyword>
<evidence type="ECO:0000256" key="1">
    <source>
        <dbReference type="SAM" id="Phobius"/>
    </source>
</evidence>
<comment type="caution">
    <text evidence="2">The sequence shown here is derived from an EMBL/GenBank/DDBJ whole genome shotgun (WGS) entry which is preliminary data.</text>
</comment>
<dbReference type="EMBL" id="ACZR01000013">
    <property type="protein sequence ID" value="EEX50231.1"/>
    <property type="molecule type" value="Genomic_DNA"/>
</dbReference>
<reference evidence="2 3" key="1">
    <citation type="submission" date="2009-10" db="EMBL/GenBank/DDBJ databases">
        <authorList>
            <person name="Muzny D."/>
            <person name="Qin X."/>
            <person name="Deng J."/>
            <person name="Jiang H."/>
            <person name="Liu Y."/>
            <person name="Qu J."/>
            <person name="Song X.-Z."/>
            <person name="Zhang L."/>
            <person name="Thornton R."/>
            <person name="Coyle M."/>
            <person name="Francisco L."/>
            <person name="Jackson L."/>
            <person name="Javaid M."/>
            <person name="Korchina V."/>
            <person name="Kovar C."/>
            <person name="Mata R."/>
            <person name="Mathew T."/>
            <person name="Ngo R."/>
            <person name="Nguyen L."/>
            <person name="Nguyen N."/>
            <person name="Okwuonu G."/>
            <person name="Ongeri F."/>
            <person name="Pham C."/>
            <person name="Simmons D."/>
            <person name="Wilczek-Boney K."/>
            <person name="Hale W."/>
            <person name="Jakkamsetti A."/>
            <person name="Pham P."/>
            <person name="Ruth R."/>
            <person name="San Lucas F."/>
            <person name="Warren J."/>
            <person name="Zhang J."/>
            <person name="Zhao Z."/>
            <person name="Zhou C."/>
            <person name="Zhu D."/>
            <person name="Lee S."/>
            <person name="Bess C."/>
            <person name="Blankenburg K."/>
            <person name="Forbes L."/>
            <person name="Fu Q."/>
            <person name="Gubbala S."/>
            <person name="Hirani K."/>
            <person name="Jayaseelan J.C."/>
            <person name="Lara F."/>
            <person name="Munidasa M."/>
            <person name="Palculict T."/>
            <person name="Patil S."/>
            <person name="Pu L.-L."/>
            <person name="Saada N."/>
            <person name="Tang L."/>
            <person name="Weissenberger G."/>
            <person name="Zhu Y."/>
            <person name="Hemphill L."/>
            <person name="Shang Y."/>
            <person name="Youmans B."/>
            <person name="Ayvaz T."/>
            <person name="Ross M."/>
            <person name="Santibanez J."/>
            <person name="Aqrawi P."/>
            <person name="Gross S."/>
            <person name="Joshi V."/>
            <person name="Fowler G."/>
            <person name="Nazareth L."/>
            <person name="Reid J."/>
            <person name="Worley K."/>
            <person name="Petrosino J."/>
            <person name="Highlander S."/>
            <person name="Gibbs R."/>
        </authorList>
    </citation>
    <scope>NUCLEOTIDE SEQUENCE [LARGE SCALE GENOMIC DNA]</scope>
    <source>
        <strain evidence="2 3">ATCC 43325</strain>
    </source>
</reference>
<dbReference type="STRING" id="667128.HMPREF0621_1302"/>
<keyword evidence="1" id="KW-0812">Transmembrane</keyword>
<gene>
    <name evidence="2" type="ORF">HMPREF0621_1302</name>
</gene>
<keyword evidence="1" id="KW-1133">Transmembrane helix</keyword>
<feature type="transmembrane region" description="Helical" evidence="1">
    <location>
        <begin position="116"/>
        <end position="133"/>
    </location>
</feature>
<sequence>MDNKPALNQYYWLVFAAFVLLGGALGGFSIMFIFTSIEMIYSGYVNDWSGKLAFAAILGGIYGTVPATLTGAVTILWLRLVRSWVSTLVTMVIGMLFAGLTFIVLSKGEVQDTSLFLFPAAISGAILSVFYPAKDKVERKIDCNNNDHNISS</sequence>
<dbReference type="HOGENOM" id="CLU_1720599_0_0_6"/>
<keyword evidence="1" id="KW-0472">Membrane</keyword>
<accession>C9PQC0</accession>
<proteinExistence type="predicted"/>
<feature type="transmembrane region" description="Helical" evidence="1">
    <location>
        <begin position="12"/>
        <end position="34"/>
    </location>
</feature>
<feature type="transmembrane region" description="Helical" evidence="1">
    <location>
        <begin position="54"/>
        <end position="78"/>
    </location>
</feature>
<dbReference type="Proteomes" id="UP000005519">
    <property type="component" value="Unassembled WGS sequence"/>
</dbReference>
<protein>
    <submittedName>
        <fullName evidence="2">Uncharacterized protein</fullName>
    </submittedName>
</protein>
<evidence type="ECO:0000313" key="3">
    <source>
        <dbReference type="Proteomes" id="UP000005519"/>
    </source>
</evidence>